<dbReference type="RefSeq" id="WP_278006958.1">
    <property type="nucleotide sequence ID" value="NZ_JARSBO010000010.1"/>
</dbReference>
<evidence type="ECO:0000313" key="1">
    <source>
        <dbReference type="EMBL" id="MDG4721156.1"/>
    </source>
</evidence>
<keyword evidence="2" id="KW-1185">Reference proteome</keyword>
<organism evidence="1 2">
    <name type="scientific">Thalassospira aquimaris</name>
    <dbReference type="NCBI Taxonomy" id="3037796"/>
    <lineage>
        <taxon>Bacteria</taxon>
        <taxon>Pseudomonadati</taxon>
        <taxon>Pseudomonadota</taxon>
        <taxon>Alphaproteobacteria</taxon>
        <taxon>Rhodospirillales</taxon>
        <taxon>Thalassospiraceae</taxon>
        <taxon>Thalassospira</taxon>
    </lineage>
</organism>
<evidence type="ECO:0000313" key="2">
    <source>
        <dbReference type="Proteomes" id="UP001529180"/>
    </source>
</evidence>
<comment type="caution">
    <text evidence="1">The sequence shown here is derived from an EMBL/GenBank/DDBJ whole genome shotgun (WGS) entry which is preliminary data.</text>
</comment>
<proteinExistence type="predicted"/>
<dbReference type="EMBL" id="JARSBO010000010">
    <property type="protein sequence ID" value="MDG4721156.1"/>
    <property type="molecule type" value="Genomic_DNA"/>
</dbReference>
<gene>
    <name evidence="1" type="ORF">P7680_19275</name>
</gene>
<protein>
    <submittedName>
        <fullName evidence="1">Uncharacterized protein</fullName>
    </submittedName>
</protein>
<accession>A0ABT6GGD9</accession>
<name>A0ABT6GGD9_9PROT</name>
<reference evidence="1 2" key="1">
    <citation type="submission" date="2023-03" db="EMBL/GenBank/DDBJ databases">
        <title>Strain FZY0004 represents a novel species in the genus Thalassospira isolated from seawater.</title>
        <authorList>
            <person name="Fu Z.-Y."/>
        </authorList>
    </citation>
    <scope>NUCLEOTIDE SEQUENCE [LARGE SCALE GENOMIC DNA]</scope>
    <source>
        <strain evidence="1 2">FZY0004</strain>
    </source>
</reference>
<dbReference type="Proteomes" id="UP001529180">
    <property type="component" value="Unassembled WGS sequence"/>
</dbReference>
<sequence length="235" mass="26484">MPLKTARQIAEEALRKIGVYSINDREARPEHMQKALEWFAMILDEAGVFGLPFLRDETVDITLVEGQTAYPLTDVVAAGVIFPLNAWLVHTSLGTVRGIDLLPREDWDREVTGSTQSEGEPCNLFVDQIGLRTLHIDRIPTEAVASEYKIRLRAQCYVENSPEKEDGKYSQIPPMWNIWAIYALARYLGDGTIKRLPAQTIADFSRTAGSKFAAIQAAMQRNRSNRNPTANPHWM</sequence>